<dbReference type="EC" id="3.5.3.4" evidence="2"/>
<feature type="domain" description="Allantoicase" evidence="3">
    <location>
        <begin position="18"/>
        <end position="168"/>
    </location>
</feature>
<dbReference type="GO" id="GO:0006144">
    <property type="term" value="P:purine nucleobase metabolic process"/>
    <property type="evidence" value="ECO:0007669"/>
    <property type="project" value="UniProtKB-KW"/>
</dbReference>
<protein>
    <recommendedName>
        <fullName evidence="2">Probable allantoicase</fullName>
        <ecNumber evidence="2">3.5.3.4</ecNumber>
    </recommendedName>
    <alternativeName>
        <fullName evidence="2">Allantoate amidinohydrolase</fullName>
    </alternativeName>
</protein>
<reference evidence="4" key="1">
    <citation type="submission" date="2020-01" db="EMBL/GenBank/DDBJ databases">
        <authorList>
            <person name="Meier V. D."/>
            <person name="Meier V D."/>
        </authorList>
    </citation>
    <scope>NUCLEOTIDE SEQUENCE</scope>
    <source>
        <strain evidence="4">HLG_WM_MAG_10</strain>
    </source>
</reference>
<comment type="similarity">
    <text evidence="1 2">Belongs to the allantoicase family.</text>
</comment>
<comment type="pathway">
    <text evidence="2">Nitrogen metabolism; (S)-allantoin degradation; (S)-ureidoglycolate from allantoate (aminidohydrolase route): step 1/1.</text>
</comment>
<dbReference type="PIRSF" id="PIRSF016516">
    <property type="entry name" value="Allantoicase"/>
    <property type="match status" value="1"/>
</dbReference>
<dbReference type="AlphaFoldDB" id="A0A6S6SNW2"/>
<dbReference type="GO" id="GO:0004037">
    <property type="term" value="F:allantoicase activity"/>
    <property type="evidence" value="ECO:0007669"/>
    <property type="project" value="UniProtKB-UniRule"/>
</dbReference>
<gene>
    <name evidence="2" type="primary">alc</name>
    <name evidence="4" type="ORF">HELGO_WM33519</name>
</gene>
<dbReference type="NCBIfam" id="TIGR02961">
    <property type="entry name" value="allantoicase"/>
    <property type="match status" value="1"/>
</dbReference>
<sequence length="333" mass="37995">MKQPDFIALENLAAEHFGAEALYCTDDFFAPVENLLKPGRGIFLEGEYTDRGKWMDGWESRRKRTEGHDFCIIKLGAMGRLRGLDIDTNHFLGNYPPYASVEACCLPLDASVETVLNHDDWDHLVKKIALNPDSQHFIDMYSDYTYTHLKLRIYPDGGLARFKVYGHVNVDWSMYDKNSTIDLAAANMGAKAILCNDMFFNHMDNLIKPNKGTTVGDGWETKRNRVLHNRDWVVVKLARPGTIKQALIDTSHFKGNYPDTFSLDGIHLSEKEGITTENIEQLPWTQILSKQKLEADQEHCYDNIANEAVFTHVRLNIYPDGGVSRMRLFGNFV</sequence>
<evidence type="ECO:0000256" key="1">
    <source>
        <dbReference type="ARBA" id="ARBA00009242"/>
    </source>
</evidence>
<keyword evidence="2" id="KW-0659">Purine metabolism</keyword>
<dbReference type="SUPFAM" id="SSF49785">
    <property type="entry name" value="Galactose-binding domain-like"/>
    <property type="match status" value="2"/>
</dbReference>
<name>A0A6S6SNW2_9BACT</name>
<evidence type="ECO:0000259" key="3">
    <source>
        <dbReference type="Pfam" id="PF03561"/>
    </source>
</evidence>
<feature type="domain" description="Allantoicase" evidence="3">
    <location>
        <begin position="189"/>
        <end position="332"/>
    </location>
</feature>
<accession>A0A6S6SNW2</accession>
<dbReference type="InterPro" id="IPR008979">
    <property type="entry name" value="Galactose-bd-like_sf"/>
</dbReference>
<dbReference type="UniPathway" id="UPA00395">
    <property type="reaction ID" value="UER00654"/>
</dbReference>
<dbReference type="InterPro" id="IPR005164">
    <property type="entry name" value="Allantoicase"/>
</dbReference>
<comment type="catalytic activity">
    <reaction evidence="2">
        <text>allantoate + H2O = (S)-ureidoglycolate + urea</text>
        <dbReference type="Rhea" id="RHEA:11016"/>
        <dbReference type="ChEBI" id="CHEBI:15377"/>
        <dbReference type="ChEBI" id="CHEBI:16199"/>
        <dbReference type="ChEBI" id="CHEBI:17536"/>
        <dbReference type="ChEBI" id="CHEBI:57296"/>
        <dbReference type="EC" id="3.5.3.4"/>
    </reaction>
</comment>
<proteinExistence type="inferred from homology"/>
<dbReference type="GO" id="GO:0000256">
    <property type="term" value="P:allantoin catabolic process"/>
    <property type="evidence" value="ECO:0007669"/>
    <property type="project" value="UniProtKB-UniRule"/>
</dbReference>
<evidence type="ECO:0000313" key="4">
    <source>
        <dbReference type="EMBL" id="CAA6804338.1"/>
    </source>
</evidence>
<organism evidence="4">
    <name type="scientific">uncultured Aureispira sp</name>
    <dbReference type="NCBI Taxonomy" id="1331704"/>
    <lineage>
        <taxon>Bacteria</taxon>
        <taxon>Pseudomonadati</taxon>
        <taxon>Bacteroidota</taxon>
        <taxon>Saprospiria</taxon>
        <taxon>Saprospirales</taxon>
        <taxon>Saprospiraceae</taxon>
        <taxon>Aureispira</taxon>
        <taxon>environmental samples</taxon>
    </lineage>
</organism>
<evidence type="ECO:0000256" key="2">
    <source>
        <dbReference type="HAMAP-Rule" id="MF_00813"/>
    </source>
</evidence>
<dbReference type="InterPro" id="IPR015908">
    <property type="entry name" value="Allantoicase_dom"/>
</dbReference>
<dbReference type="PANTHER" id="PTHR12045:SF3">
    <property type="entry name" value="INACTIVE ALLANTOICASE-RELATED"/>
    <property type="match status" value="1"/>
</dbReference>
<dbReference type="Gene3D" id="2.60.120.260">
    <property type="entry name" value="Galactose-binding domain-like"/>
    <property type="match status" value="2"/>
</dbReference>
<dbReference type="PANTHER" id="PTHR12045">
    <property type="entry name" value="ALLANTOICASE"/>
    <property type="match status" value="1"/>
</dbReference>
<dbReference type="HAMAP" id="MF_00813">
    <property type="entry name" value="Allantoicase"/>
    <property type="match status" value="1"/>
</dbReference>
<keyword evidence="2 4" id="KW-0378">Hydrolase</keyword>
<dbReference type="EMBL" id="CACVAQ010000098">
    <property type="protein sequence ID" value="CAA6804338.1"/>
    <property type="molecule type" value="Genomic_DNA"/>
</dbReference>
<dbReference type="Pfam" id="PF03561">
    <property type="entry name" value="Allantoicase"/>
    <property type="match status" value="2"/>
</dbReference>